<comment type="function">
    <text evidence="8">Catalyzes the ATP-dependent amidation of the two carboxylate groups at positions a and c of cobyrinate, using either L-glutamine or ammonia as the nitrogen source.</text>
</comment>
<dbReference type="Gene3D" id="3.40.50.300">
    <property type="entry name" value="P-loop containing nucleotide triphosphate hydrolases"/>
    <property type="match status" value="1"/>
</dbReference>
<dbReference type="PANTHER" id="PTHR43873">
    <property type="entry name" value="COBYRINATE A,C-DIAMIDE SYNTHASE"/>
    <property type="match status" value="1"/>
</dbReference>
<dbReference type="SUPFAM" id="SSF52540">
    <property type="entry name" value="P-loop containing nucleoside triphosphate hydrolases"/>
    <property type="match status" value="1"/>
</dbReference>
<dbReference type="InterPro" id="IPR002586">
    <property type="entry name" value="CobQ/CobB/MinD/ParA_Nub-bd_dom"/>
</dbReference>
<dbReference type="CDD" id="cd05388">
    <property type="entry name" value="CobB_N"/>
    <property type="match status" value="1"/>
</dbReference>
<dbReference type="AlphaFoldDB" id="A0A1G7NMG9"/>
<reference evidence="12" key="1">
    <citation type="submission" date="2016-10" db="EMBL/GenBank/DDBJ databases">
        <authorList>
            <person name="Varghese N."/>
            <person name="Submissions S."/>
        </authorList>
    </citation>
    <scope>NUCLEOTIDE SEQUENCE [LARGE SCALE GENOMIC DNA]</scope>
    <source>
        <strain evidence="12">DSM 25329</strain>
    </source>
</reference>
<dbReference type="EC" id="6.3.5.11" evidence="8"/>
<dbReference type="InterPro" id="IPR027417">
    <property type="entry name" value="P-loop_NTPase"/>
</dbReference>
<feature type="domain" description="CobB/CobQ-like glutamine amidotransferase" evidence="10">
    <location>
        <begin position="265"/>
        <end position="447"/>
    </location>
</feature>
<dbReference type="GO" id="GO:0005524">
    <property type="term" value="F:ATP binding"/>
    <property type="evidence" value="ECO:0007669"/>
    <property type="project" value="UniProtKB-UniRule"/>
</dbReference>
<evidence type="ECO:0000256" key="7">
    <source>
        <dbReference type="ARBA" id="ARBA00022962"/>
    </source>
</evidence>
<dbReference type="NCBIfam" id="NF002204">
    <property type="entry name" value="PRK01077.1"/>
    <property type="match status" value="1"/>
</dbReference>
<dbReference type="InterPro" id="IPR004484">
    <property type="entry name" value="CbiA/CobB_synth"/>
</dbReference>
<feature type="domain" description="CobQ/CobB/MinD/ParA nucleotide binding" evidence="9">
    <location>
        <begin position="10"/>
        <end position="190"/>
    </location>
</feature>
<sequence length="473" mass="52170">MSVPKSSFLISAPSSNSGKTTLTLGLLRALRDRGLGVQAFKCGPDYIDTIHHTTAAGWPGLNLDTFMASEAHMREVYAHYASRADVCVTEGVMGLFDGADKMKGSSAEIAALLDIPVVLVINAQSMAYSAAPLIYGLKNFYPGIRVVGAIFNFVNTESHYRFLQDACADAGVEALGYLPKNEALHIPSRHLGLHISAETDYEEIIQRLAEIIPRTVNLERLLEITAVNDGVENEVSVWGGSSVGDDNSGFSNPSTSINTKSPNCRITIARDEAFSFLYHQNIECLRAFGEIQWFSPLHDKTLPETDLLYLPGGYPELFANQLAENQSMIASIRQYCENGGLAYAECGGLMYLGRELVDSKGNAFDMAGVLDLSTTMQHPKMTLGYRVMHWDGLEIKGHEFHYSSLKEPFVQVPLAQMANARGISVDTQFFRVQNTFASYTHFYWADKPEFIQHLINITIKRAESQVPTADSTL</sequence>
<name>A0A1G7NMG9_9BACT</name>
<proteinExistence type="inferred from homology"/>
<dbReference type="STRING" id="659014.SAMN04487996_112100"/>
<evidence type="ECO:0000313" key="12">
    <source>
        <dbReference type="Proteomes" id="UP000198748"/>
    </source>
</evidence>
<comment type="cofactor">
    <cofactor evidence="1 8">
        <name>Mg(2+)</name>
        <dbReference type="ChEBI" id="CHEBI:18420"/>
    </cofactor>
</comment>
<keyword evidence="5 8" id="KW-0067">ATP-binding</keyword>
<dbReference type="PROSITE" id="PS51274">
    <property type="entry name" value="GATASE_COBBQ"/>
    <property type="match status" value="1"/>
</dbReference>
<keyword evidence="4 8" id="KW-0547">Nucleotide-binding</keyword>
<keyword evidence="2 8" id="KW-0169">Cobalamin biosynthesis</keyword>
<dbReference type="InterPro" id="IPR029062">
    <property type="entry name" value="Class_I_gatase-like"/>
</dbReference>
<evidence type="ECO:0000256" key="6">
    <source>
        <dbReference type="ARBA" id="ARBA00022842"/>
    </source>
</evidence>
<evidence type="ECO:0000256" key="4">
    <source>
        <dbReference type="ARBA" id="ARBA00022741"/>
    </source>
</evidence>
<evidence type="ECO:0000259" key="10">
    <source>
        <dbReference type="Pfam" id="PF07685"/>
    </source>
</evidence>
<evidence type="ECO:0000256" key="2">
    <source>
        <dbReference type="ARBA" id="ARBA00022573"/>
    </source>
</evidence>
<dbReference type="PANTHER" id="PTHR43873:SF1">
    <property type="entry name" value="COBYRINATE A,C-DIAMIDE SYNTHASE"/>
    <property type="match status" value="1"/>
</dbReference>
<dbReference type="Gene3D" id="3.40.50.880">
    <property type="match status" value="1"/>
</dbReference>
<dbReference type="EMBL" id="FNAN01000012">
    <property type="protein sequence ID" value="SDF75285.1"/>
    <property type="molecule type" value="Genomic_DNA"/>
</dbReference>
<keyword evidence="12" id="KW-1185">Reference proteome</keyword>
<evidence type="ECO:0000259" key="9">
    <source>
        <dbReference type="Pfam" id="PF01656"/>
    </source>
</evidence>
<evidence type="ECO:0000256" key="5">
    <source>
        <dbReference type="ARBA" id="ARBA00022840"/>
    </source>
</evidence>
<dbReference type="NCBIfam" id="TIGR00379">
    <property type="entry name" value="cobB"/>
    <property type="match status" value="1"/>
</dbReference>
<feature type="active site" description="Nucleophile" evidence="8">
    <location>
        <position position="346"/>
    </location>
</feature>
<dbReference type="Proteomes" id="UP000198748">
    <property type="component" value="Unassembled WGS sequence"/>
</dbReference>
<dbReference type="GO" id="GO:0042242">
    <property type="term" value="F:cobyrinic acid a,c-diamide synthase activity"/>
    <property type="evidence" value="ECO:0007669"/>
    <property type="project" value="UniProtKB-UniRule"/>
</dbReference>
<comment type="pathway">
    <text evidence="8">Cofactor biosynthesis; adenosylcobalamin biosynthesis; cob(II)yrinate a,c-diamide from sirohydrochlorin (anaerobic route): step 10/10.</text>
</comment>
<keyword evidence="7 8" id="KW-0315">Glutamine amidotransferase</keyword>
<comment type="catalytic activity">
    <reaction evidence="8">
        <text>cob(II)yrinate + 2 L-glutamine + 2 ATP + 2 H2O = cob(II)yrinate a,c diamide + 2 L-glutamate + 2 ADP + 2 phosphate + 2 H(+)</text>
        <dbReference type="Rhea" id="RHEA:26289"/>
        <dbReference type="ChEBI" id="CHEBI:15377"/>
        <dbReference type="ChEBI" id="CHEBI:15378"/>
        <dbReference type="ChEBI" id="CHEBI:29985"/>
        <dbReference type="ChEBI" id="CHEBI:30616"/>
        <dbReference type="ChEBI" id="CHEBI:43474"/>
        <dbReference type="ChEBI" id="CHEBI:58359"/>
        <dbReference type="ChEBI" id="CHEBI:58537"/>
        <dbReference type="ChEBI" id="CHEBI:58894"/>
        <dbReference type="ChEBI" id="CHEBI:456216"/>
        <dbReference type="EC" id="6.3.5.11"/>
    </reaction>
</comment>
<protein>
    <recommendedName>
        <fullName evidence="8">Cobyrinate a,c-diamide synthase</fullName>
        <ecNumber evidence="8">6.3.5.11</ecNumber>
    </recommendedName>
    <alternativeName>
        <fullName evidence="8">Cobyrinic acid a,c-diamide synthetase</fullName>
    </alternativeName>
</protein>
<keyword evidence="3 8" id="KW-0436">Ligase</keyword>
<comment type="domain">
    <text evidence="8">Comprises of two domains. The C-terminal domain contains the binding site for glutamine and catalyzes the hydrolysis of this substrate to glutamate and ammonia. The N-terminal domain is anticipated to bind ATP and cobyrinate and catalyzes the ultimate synthesis of the diamide product. The ammonia produced via the glutaminase domain is probably translocated to the adjacent domain via a molecular tunnel, where it reacts with an activated intermediate.</text>
</comment>
<dbReference type="CDD" id="cd03130">
    <property type="entry name" value="GATase1_CobB"/>
    <property type="match status" value="1"/>
</dbReference>
<accession>A0A1G7NMG9</accession>
<gene>
    <name evidence="8" type="primary">cbiA</name>
    <name evidence="11" type="ORF">SAMN04487996_112100</name>
</gene>
<evidence type="ECO:0000313" key="11">
    <source>
        <dbReference type="EMBL" id="SDF75285.1"/>
    </source>
</evidence>
<dbReference type="HAMAP" id="MF_00027">
    <property type="entry name" value="CobB_CbiA"/>
    <property type="match status" value="1"/>
</dbReference>
<dbReference type="Pfam" id="PF07685">
    <property type="entry name" value="GATase_3"/>
    <property type="match status" value="1"/>
</dbReference>
<dbReference type="UniPathway" id="UPA00148">
    <property type="reaction ID" value="UER00231"/>
</dbReference>
<dbReference type="InterPro" id="IPR011698">
    <property type="entry name" value="GATase_3"/>
</dbReference>
<dbReference type="OrthoDB" id="9764035at2"/>
<organism evidence="11 12">
    <name type="scientific">Dyadobacter soli</name>
    <dbReference type="NCBI Taxonomy" id="659014"/>
    <lineage>
        <taxon>Bacteria</taxon>
        <taxon>Pseudomonadati</taxon>
        <taxon>Bacteroidota</taxon>
        <taxon>Cytophagia</taxon>
        <taxon>Cytophagales</taxon>
        <taxon>Spirosomataceae</taxon>
        <taxon>Dyadobacter</taxon>
    </lineage>
</organism>
<feature type="site" description="Increases nucleophilicity of active site Cys" evidence="8">
    <location>
        <position position="441"/>
    </location>
</feature>
<dbReference type="SUPFAM" id="SSF52317">
    <property type="entry name" value="Class I glutamine amidotransferase-like"/>
    <property type="match status" value="1"/>
</dbReference>
<dbReference type="Pfam" id="PF01656">
    <property type="entry name" value="CbiA"/>
    <property type="match status" value="1"/>
</dbReference>
<evidence type="ECO:0000256" key="8">
    <source>
        <dbReference type="HAMAP-Rule" id="MF_00027"/>
    </source>
</evidence>
<dbReference type="GO" id="GO:0009236">
    <property type="term" value="P:cobalamin biosynthetic process"/>
    <property type="evidence" value="ECO:0007669"/>
    <property type="project" value="UniProtKB-UniRule"/>
</dbReference>
<comment type="miscellaneous">
    <text evidence="8">The a and c carboxylates of cobyrinate are activated for nucleophilic attack via formation of a phosphorylated intermediate by ATP. CbiA catalyzes first the amidation of the c-carboxylate, and then that of the a-carboxylate.</text>
</comment>
<evidence type="ECO:0000256" key="3">
    <source>
        <dbReference type="ARBA" id="ARBA00022598"/>
    </source>
</evidence>
<evidence type="ECO:0000256" key="1">
    <source>
        <dbReference type="ARBA" id="ARBA00001946"/>
    </source>
</evidence>
<keyword evidence="6 8" id="KW-0460">Magnesium</keyword>
<comment type="similarity">
    <text evidence="8">Belongs to the CobB/CbiA family.</text>
</comment>